<dbReference type="InterPro" id="IPR024463">
    <property type="entry name" value="Transposase_TnpC_homeodom"/>
</dbReference>
<dbReference type="InterPro" id="IPR004291">
    <property type="entry name" value="Transposase_IS66_central"/>
</dbReference>
<keyword evidence="6" id="KW-1185">Reference proteome</keyword>
<dbReference type="InterPro" id="IPR052344">
    <property type="entry name" value="Transposase-related"/>
</dbReference>
<dbReference type="Pfam" id="PF13817">
    <property type="entry name" value="DDE_Tnp_IS66_C"/>
    <property type="match status" value="1"/>
</dbReference>
<dbReference type="NCBIfam" id="NF033517">
    <property type="entry name" value="transpos_IS66"/>
    <property type="match status" value="1"/>
</dbReference>
<protein>
    <submittedName>
        <fullName evidence="5">Transposase</fullName>
    </submittedName>
</protein>
<dbReference type="InterPro" id="IPR039552">
    <property type="entry name" value="IS66_C"/>
</dbReference>
<sequence length="517" mass="58270">MGDIENLPDDVGQLKHLVWDYYQQNRHLQDRVALLQAALYAPKSEKSKDLFQGILPLPLVRIAEAKPVEVPVVEIPAHTRTKRGRKPLPDHLPRIEIIHDLPEDQKVCACGTCLKRIGEEVSEKLDYVPAVMQVERHIRPKYACPACDGEEGMPVVRIAPMPPQIIPKGMATPSLLAQVITAKFVDAMPFYRQTKQFARLGVDIPRHSMSGWAMAVAKALESLHELFRAEIRSGPVINMDETTLQVLKEPGRPDTSTSYLWLFRGGKPDRPTVVYRYDPTRSGSVPKEYLGEFKGYIQTDGYAGYQALGESDDIIHVGCMAHIRRKFVDVQEETSKKVMHGTAKEILDLIGLLYKVEHNIKELSPEEKVSKRREQAVPILDEIRTILDDRIDHFPPKSLLGQAMTYARNQWSRAVRYVDCGLLTPDNNAAENAIRPVALGRKNWLFAGVPKGADASAMLFSLVETAKANEIEPQAYLKFLFERFPAVQTTEDMKALMPQHVDKSLLPSLPKPKPRKK</sequence>
<evidence type="ECO:0000259" key="2">
    <source>
        <dbReference type="Pfam" id="PF13005"/>
    </source>
</evidence>
<organism evidence="5 6">
    <name type="scientific">Desulfomicrobium macestii</name>
    <dbReference type="NCBI Taxonomy" id="90731"/>
    <lineage>
        <taxon>Bacteria</taxon>
        <taxon>Pseudomonadati</taxon>
        <taxon>Thermodesulfobacteriota</taxon>
        <taxon>Desulfovibrionia</taxon>
        <taxon>Desulfovibrionales</taxon>
        <taxon>Desulfomicrobiaceae</taxon>
        <taxon>Desulfomicrobium</taxon>
    </lineage>
</organism>
<dbReference type="Pfam" id="PF13005">
    <property type="entry name" value="zf-IS66"/>
    <property type="match status" value="1"/>
</dbReference>
<evidence type="ECO:0000313" key="6">
    <source>
        <dbReference type="Proteomes" id="UP000639010"/>
    </source>
</evidence>
<dbReference type="Pfam" id="PF13007">
    <property type="entry name" value="LZ_Tnp_IS66"/>
    <property type="match status" value="1"/>
</dbReference>
<dbReference type="PANTHER" id="PTHR33678">
    <property type="entry name" value="BLL1576 PROTEIN"/>
    <property type="match status" value="1"/>
</dbReference>
<dbReference type="Pfam" id="PF03050">
    <property type="entry name" value="DDE_Tnp_IS66"/>
    <property type="match status" value="1"/>
</dbReference>
<dbReference type="InterPro" id="IPR024474">
    <property type="entry name" value="Znf_dom_IS66"/>
</dbReference>
<comment type="caution">
    <text evidence="5">The sequence shown here is derived from an EMBL/GenBank/DDBJ whole genome shotgun (WGS) entry which is preliminary data.</text>
</comment>
<feature type="domain" description="Transposase IS66 central" evidence="1">
    <location>
        <begin position="168"/>
        <end position="454"/>
    </location>
</feature>
<evidence type="ECO:0000313" key="5">
    <source>
        <dbReference type="EMBL" id="MBE1427334.1"/>
    </source>
</evidence>
<accession>A0ABR9H9F7</accession>
<reference evidence="5 6" key="1">
    <citation type="submission" date="2020-10" db="EMBL/GenBank/DDBJ databases">
        <title>Genomic Encyclopedia of Type Strains, Phase IV (KMG-IV): sequencing the most valuable type-strain genomes for metagenomic binning, comparative biology and taxonomic classification.</title>
        <authorList>
            <person name="Goeker M."/>
        </authorList>
    </citation>
    <scope>NUCLEOTIDE SEQUENCE [LARGE SCALE GENOMIC DNA]</scope>
    <source>
        <strain evidence="5 6">DSM 4194</strain>
    </source>
</reference>
<evidence type="ECO:0000259" key="4">
    <source>
        <dbReference type="Pfam" id="PF13817"/>
    </source>
</evidence>
<name>A0ABR9H9F7_9BACT</name>
<dbReference type="RefSeq" id="WP_192625080.1">
    <property type="nucleotide sequence ID" value="NZ_JADBGG010000060.1"/>
</dbReference>
<feature type="domain" description="Transposase IS66 C-terminal" evidence="4">
    <location>
        <begin position="461"/>
        <end position="498"/>
    </location>
</feature>
<dbReference type="PANTHER" id="PTHR33678:SF1">
    <property type="entry name" value="BLL1576 PROTEIN"/>
    <property type="match status" value="1"/>
</dbReference>
<proteinExistence type="predicted"/>
<evidence type="ECO:0000259" key="1">
    <source>
        <dbReference type="Pfam" id="PF03050"/>
    </source>
</evidence>
<gene>
    <name evidence="5" type="ORF">H4684_004027</name>
</gene>
<dbReference type="Proteomes" id="UP000639010">
    <property type="component" value="Unassembled WGS sequence"/>
</dbReference>
<feature type="domain" description="Transposase IS66 zinc-finger binding" evidence="2">
    <location>
        <begin position="106"/>
        <end position="148"/>
    </location>
</feature>
<dbReference type="EMBL" id="JADBGG010000060">
    <property type="protein sequence ID" value="MBE1427334.1"/>
    <property type="molecule type" value="Genomic_DNA"/>
</dbReference>
<feature type="domain" description="Transposase TnpC homeodomain" evidence="3">
    <location>
        <begin position="27"/>
        <end position="97"/>
    </location>
</feature>
<evidence type="ECO:0000259" key="3">
    <source>
        <dbReference type="Pfam" id="PF13007"/>
    </source>
</evidence>